<protein>
    <recommendedName>
        <fullName evidence="2">Metal-dependent HD superfamily phosphohydrolase</fullName>
    </recommendedName>
</protein>
<dbReference type="PANTHER" id="PTHR21174">
    <property type="match status" value="1"/>
</dbReference>
<dbReference type="AlphaFoldDB" id="A0A6J4RDH2"/>
<dbReference type="EMBL" id="CADCVN010000072">
    <property type="protein sequence ID" value="CAA9468106.1"/>
    <property type="molecule type" value="Genomic_DNA"/>
</dbReference>
<accession>A0A6J4RDH2</accession>
<dbReference type="PANTHER" id="PTHR21174:SF0">
    <property type="entry name" value="HD PHOSPHOHYDROLASE FAMILY PROTEIN-RELATED"/>
    <property type="match status" value="1"/>
</dbReference>
<evidence type="ECO:0008006" key="2">
    <source>
        <dbReference type="Google" id="ProtNLM"/>
    </source>
</evidence>
<organism evidence="1">
    <name type="scientific">uncultured Segetibacter sp</name>
    <dbReference type="NCBI Taxonomy" id="481133"/>
    <lineage>
        <taxon>Bacteria</taxon>
        <taxon>Pseudomonadati</taxon>
        <taxon>Bacteroidota</taxon>
        <taxon>Chitinophagia</taxon>
        <taxon>Chitinophagales</taxon>
        <taxon>Chitinophagaceae</taxon>
        <taxon>Segetibacter</taxon>
        <taxon>environmental samples</taxon>
    </lineage>
</organism>
<dbReference type="InterPro" id="IPR009218">
    <property type="entry name" value="HD_phosphohydro"/>
</dbReference>
<dbReference type="Gene3D" id="1.10.472.50">
    <property type="entry name" value="HD-domain/PDEase-like"/>
    <property type="match status" value="1"/>
</dbReference>
<sequence length="216" mass="25702">MDNILEYVKEKWDQLTAFSKKEEIKKQLWEEIIYRYSGQHRHYHNLNHIAHLYMLLEKYYDKITSPAVIGFAILYHDVVYDTYSADNEEQSAAFAEAHLRQLNVNQGLVDNVKTFIKATKDHKIPEDVALHNDLSFFLDFDMAILGVDDEMYSLYSKKIRQEYAKYPDPLYKEGRQLALRRVLVEQNIFATDEFREVMEQKARENINREVSLLQKQ</sequence>
<dbReference type="PIRSF" id="PIRSF035170">
    <property type="entry name" value="HD_phosphohydro"/>
    <property type="match status" value="1"/>
</dbReference>
<gene>
    <name evidence="1" type="ORF">AVDCRST_MAG96-183</name>
</gene>
<name>A0A6J4RDH2_9BACT</name>
<dbReference type="SUPFAM" id="SSF109604">
    <property type="entry name" value="HD-domain/PDEase-like"/>
    <property type="match status" value="1"/>
</dbReference>
<evidence type="ECO:0000313" key="1">
    <source>
        <dbReference type="EMBL" id="CAA9468106.1"/>
    </source>
</evidence>
<proteinExistence type="predicted"/>
<reference evidence="1" key="1">
    <citation type="submission" date="2020-02" db="EMBL/GenBank/DDBJ databases">
        <authorList>
            <person name="Meier V. D."/>
        </authorList>
    </citation>
    <scope>NUCLEOTIDE SEQUENCE</scope>
    <source>
        <strain evidence="1">AVDCRST_MAG96</strain>
    </source>
</reference>